<dbReference type="InterPro" id="IPR006600">
    <property type="entry name" value="HTH_CenpB_DNA-bd_dom"/>
</dbReference>
<name>A0A7M7K8C2_VARDE</name>
<dbReference type="InterPro" id="IPR050863">
    <property type="entry name" value="CenT-Element_Derived"/>
</dbReference>
<organism evidence="5 6">
    <name type="scientific">Varroa destructor</name>
    <name type="common">Honeybee mite</name>
    <dbReference type="NCBI Taxonomy" id="109461"/>
    <lineage>
        <taxon>Eukaryota</taxon>
        <taxon>Metazoa</taxon>
        <taxon>Ecdysozoa</taxon>
        <taxon>Arthropoda</taxon>
        <taxon>Chelicerata</taxon>
        <taxon>Arachnida</taxon>
        <taxon>Acari</taxon>
        <taxon>Parasitiformes</taxon>
        <taxon>Mesostigmata</taxon>
        <taxon>Gamasina</taxon>
        <taxon>Dermanyssoidea</taxon>
        <taxon>Varroidae</taxon>
        <taxon>Varroa</taxon>
    </lineage>
</organism>
<dbReference type="Pfam" id="PF03221">
    <property type="entry name" value="HTH_Tnp_Tc5"/>
    <property type="match status" value="1"/>
</dbReference>
<dbReference type="GO" id="GO:0005634">
    <property type="term" value="C:nucleus"/>
    <property type="evidence" value="ECO:0007669"/>
    <property type="project" value="UniProtKB-SubCell"/>
</dbReference>
<reference evidence="5" key="1">
    <citation type="submission" date="2021-01" db="UniProtKB">
        <authorList>
            <consortium name="EnsemblMetazoa"/>
        </authorList>
    </citation>
    <scope>IDENTIFICATION</scope>
</reference>
<feature type="compositionally biased region" description="Acidic residues" evidence="3">
    <location>
        <begin position="1"/>
        <end position="16"/>
    </location>
</feature>
<dbReference type="PANTHER" id="PTHR19303:SF73">
    <property type="entry name" value="PROTEIN PDC2"/>
    <property type="match status" value="1"/>
</dbReference>
<feature type="domain" description="HTH CENPB-type" evidence="4">
    <location>
        <begin position="95"/>
        <end position="166"/>
    </location>
</feature>
<dbReference type="GeneID" id="111250919"/>
<dbReference type="Proteomes" id="UP000594260">
    <property type="component" value="Unplaced"/>
</dbReference>
<dbReference type="AlphaFoldDB" id="A0A7M7K8C2"/>
<dbReference type="SMART" id="SM00674">
    <property type="entry name" value="CENPB"/>
    <property type="match status" value="1"/>
</dbReference>
<dbReference type="RefSeq" id="XP_022662628.1">
    <property type="nucleotide sequence ID" value="XM_022806893.1"/>
</dbReference>
<evidence type="ECO:0000259" key="4">
    <source>
        <dbReference type="PROSITE" id="PS51253"/>
    </source>
</evidence>
<dbReference type="OrthoDB" id="6501643at2759"/>
<dbReference type="Pfam" id="PF03184">
    <property type="entry name" value="DDE_1"/>
    <property type="match status" value="1"/>
</dbReference>
<dbReference type="Gene3D" id="1.10.10.60">
    <property type="entry name" value="Homeodomain-like"/>
    <property type="match status" value="2"/>
</dbReference>
<dbReference type="InterPro" id="IPR009057">
    <property type="entry name" value="Homeodomain-like_sf"/>
</dbReference>
<dbReference type="SUPFAM" id="SSF46689">
    <property type="entry name" value="Homeodomain-like"/>
    <property type="match status" value="2"/>
</dbReference>
<dbReference type="PROSITE" id="PS51253">
    <property type="entry name" value="HTH_CENPB"/>
    <property type="match status" value="1"/>
</dbReference>
<dbReference type="RefSeq" id="XP_022662629.1">
    <property type="nucleotide sequence ID" value="XM_022806894.1"/>
</dbReference>
<dbReference type="PANTHER" id="PTHR19303">
    <property type="entry name" value="TRANSPOSON"/>
    <property type="match status" value="1"/>
</dbReference>
<evidence type="ECO:0000256" key="3">
    <source>
        <dbReference type="SAM" id="MobiDB-lite"/>
    </source>
</evidence>
<dbReference type="EnsemblMetazoa" id="XM_022806894">
    <property type="protein sequence ID" value="XP_022662629"/>
    <property type="gene ID" value="LOC111250919"/>
</dbReference>
<comment type="subcellular location">
    <subcellularLocation>
        <location evidence="1">Nucleus</location>
    </subcellularLocation>
</comment>
<dbReference type="OMA" id="AILFCAN"/>
<evidence type="ECO:0000313" key="6">
    <source>
        <dbReference type="Proteomes" id="UP000594260"/>
    </source>
</evidence>
<dbReference type="GO" id="GO:0003677">
    <property type="term" value="F:DNA binding"/>
    <property type="evidence" value="ECO:0007669"/>
    <property type="project" value="UniProtKB-KW"/>
</dbReference>
<keyword evidence="6" id="KW-1185">Reference proteome</keyword>
<accession>A0A7M7K8C2</accession>
<evidence type="ECO:0000313" key="5">
    <source>
        <dbReference type="EnsemblMetazoa" id="XP_022662628"/>
    </source>
</evidence>
<protein>
    <recommendedName>
        <fullName evidence="4">HTH CENPB-type domain-containing protein</fullName>
    </recommendedName>
</protein>
<evidence type="ECO:0000256" key="2">
    <source>
        <dbReference type="ARBA" id="ARBA00023125"/>
    </source>
</evidence>
<dbReference type="InterPro" id="IPR004875">
    <property type="entry name" value="DDE_SF_endonuclease_dom"/>
</dbReference>
<evidence type="ECO:0000256" key="1">
    <source>
        <dbReference type="ARBA" id="ARBA00004123"/>
    </source>
</evidence>
<feature type="region of interest" description="Disordered" evidence="3">
    <location>
        <begin position="1"/>
        <end position="26"/>
    </location>
</feature>
<sequence length="612" mass="67853">MTDDETAAADSTDESEPSGSKVSAAKVSGEACKTTCKARKDLPLKVQVEVLTKLMAGAKQSQLAIEFNVSQSQISRIKSSQERILCQFLNNGNLNRRRARVGPQKELEEELLKWYQDEVSKGTAFNGVMITSRANQLAKELGLFDWKASKGWFYRWRLRNNVLLRSSLTSALEPVETETNAASSALAEFRKVLANYAHDNVYVMDEATLLYRTPPSKERQLFVDPHERVAILFCANRSGSALMPPVLIGRTAEPACLKGVKKYPVLYTNSPGAMMTSNIFHGWLQQIDSDCAKSNKKIALVANDIPAHRVPHLILKNIRLIYLPYQIRPLESLVAKFKLRYREHLVRELAVLCDYSLQRVQQASTISLLRCMHFVKLAWNQLTTEDVSSCIESIIRTVLGVNFEPENNDLDTPLPTNDVGPLPFDLEPSDLRVLEQLEKQMEIKLDNEALLAVEENDFFDEQFMGLKLAPPKKREIHAALEVLRRFYDLNGYDPAPLYGIDETLQQHIAQHGLLPLPGPGAPSQQAQTTCLITQSNAGSSGPPVAGTGTTVVPHPGASLSHPAHALGLGAHPQLLAVRPSTSAAIPLDDIHMQQSAHPSHQHLTQSHIIQLG</sequence>
<keyword evidence="2" id="KW-0238">DNA-binding</keyword>
<dbReference type="KEGG" id="vde:111250919"/>
<dbReference type="InParanoid" id="A0A7M7K8C2"/>
<dbReference type="EnsemblMetazoa" id="XM_022806893">
    <property type="protein sequence ID" value="XP_022662628"/>
    <property type="gene ID" value="LOC111250919"/>
</dbReference>
<proteinExistence type="predicted"/>